<evidence type="ECO:0000313" key="2">
    <source>
        <dbReference type="Proteomes" id="UP000230233"/>
    </source>
</evidence>
<dbReference type="STRING" id="1611254.A0A2G5UIG6"/>
<dbReference type="Proteomes" id="UP000230233">
    <property type="component" value="Chromosome III"/>
</dbReference>
<dbReference type="OrthoDB" id="5877053at2759"/>
<dbReference type="AlphaFoldDB" id="A0A2G5UIG6"/>
<reference evidence="2" key="1">
    <citation type="submission" date="2017-10" db="EMBL/GenBank/DDBJ databases">
        <title>Rapid genome shrinkage in a self-fertile nematode reveals novel sperm competition proteins.</title>
        <authorList>
            <person name="Yin D."/>
            <person name="Schwarz E.M."/>
            <person name="Thomas C.G."/>
            <person name="Felde R.L."/>
            <person name="Korf I.F."/>
            <person name="Cutter A.D."/>
            <person name="Schartner C.M."/>
            <person name="Ralston E.J."/>
            <person name="Meyer B.J."/>
            <person name="Haag E.S."/>
        </authorList>
    </citation>
    <scope>NUCLEOTIDE SEQUENCE [LARGE SCALE GENOMIC DNA]</scope>
    <source>
        <strain evidence="2">JU1422</strain>
    </source>
</reference>
<evidence type="ECO:0000313" key="1">
    <source>
        <dbReference type="EMBL" id="PIC39345.1"/>
    </source>
</evidence>
<protein>
    <recommendedName>
        <fullName evidence="3">Helitron helicase-like domain-containing protein</fullName>
    </recommendedName>
</protein>
<sequence>MRYWRHRMNFYFNDVLLAPNGPLGTLTHFFYRVGYQHRGTHNVHCVLWTSDRPDEDFIDARLTARIPNETEEEELHKIVVQNQMHWKKHSKTCQRKVKIRGRFTTTRCRFGFPRPMLRRTFVFGNKNRRYSIPGVTRRTYFIARQASKVND</sequence>
<accession>A0A2G5UIG6</accession>
<keyword evidence="2" id="KW-1185">Reference proteome</keyword>
<name>A0A2G5UIG6_9PELO</name>
<organism evidence="1 2">
    <name type="scientific">Caenorhabditis nigoni</name>
    <dbReference type="NCBI Taxonomy" id="1611254"/>
    <lineage>
        <taxon>Eukaryota</taxon>
        <taxon>Metazoa</taxon>
        <taxon>Ecdysozoa</taxon>
        <taxon>Nematoda</taxon>
        <taxon>Chromadorea</taxon>
        <taxon>Rhabditida</taxon>
        <taxon>Rhabditina</taxon>
        <taxon>Rhabditomorpha</taxon>
        <taxon>Rhabditoidea</taxon>
        <taxon>Rhabditidae</taxon>
        <taxon>Peloderinae</taxon>
        <taxon>Caenorhabditis</taxon>
    </lineage>
</organism>
<evidence type="ECO:0008006" key="3">
    <source>
        <dbReference type="Google" id="ProtNLM"/>
    </source>
</evidence>
<proteinExistence type="predicted"/>
<gene>
    <name evidence="1" type="primary">Cnig_chr_III.g11061</name>
    <name evidence="1" type="ORF">B9Z55_011061</name>
</gene>
<dbReference type="EMBL" id="PDUG01000003">
    <property type="protein sequence ID" value="PIC39345.1"/>
    <property type="molecule type" value="Genomic_DNA"/>
</dbReference>
<comment type="caution">
    <text evidence="1">The sequence shown here is derived from an EMBL/GenBank/DDBJ whole genome shotgun (WGS) entry which is preliminary data.</text>
</comment>